<evidence type="ECO:0000313" key="9">
    <source>
        <dbReference type="Proteomes" id="UP000228964"/>
    </source>
</evidence>
<keyword evidence="3 4" id="KW-0687">Ribonucleoprotein</keyword>
<dbReference type="Pfam" id="PF00347">
    <property type="entry name" value="Ribosomal_L6"/>
    <property type="match status" value="2"/>
</dbReference>
<evidence type="ECO:0000256" key="2">
    <source>
        <dbReference type="ARBA" id="ARBA00022980"/>
    </source>
</evidence>
<evidence type="ECO:0000259" key="7">
    <source>
        <dbReference type="Pfam" id="PF00347"/>
    </source>
</evidence>
<evidence type="ECO:0000256" key="5">
    <source>
        <dbReference type="RuleBase" id="RU003869"/>
    </source>
</evidence>
<accession>A0A2M6WRE8</accession>
<dbReference type="InterPro" id="IPR000702">
    <property type="entry name" value="Ribosomal_uL6-like"/>
</dbReference>
<dbReference type="AlphaFoldDB" id="A0A2M6WRE8"/>
<evidence type="ECO:0000256" key="6">
    <source>
        <dbReference type="RuleBase" id="RU003870"/>
    </source>
</evidence>
<evidence type="ECO:0000313" key="8">
    <source>
        <dbReference type="EMBL" id="PIT95296.1"/>
    </source>
</evidence>
<dbReference type="GO" id="GO:0022625">
    <property type="term" value="C:cytosolic large ribosomal subunit"/>
    <property type="evidence" value="ECO:0007669"/>
    <property type="project" value="UniProtKB-UniRule"/>
</dbReference>
<gene>
    <name evidence="4" type="primary">rplF</name>
    <name evidence="8" type="ORF">COT96_01595</name>
</gene>
<dbReference type="InterPro" id="IPR020040">
    <property type="entry name" value="Ribosomal_uL6_a/b-dom"/>
</dbReference>
<dbReference type="NCBIfam" id="TIGR03654">
    <property type="entry name" value="L6_bact"/>
    <property type="match status" value="1"/>
</dbReference>
<dbReference type="HAMAP" id="MF_01365_B">
    <property type="entry name" value="Ribosomal_uL6_B"/>
    <property type="match status" value="1"/>
</dbReference>
<dbReference type="PIRSF" id="PIRSF002162">
    <property type="entry name" value="Ribosomal_L6"/>
    <property type="match status" value="1"/>
</dbReference>
<name>A0A2M6WRE8_9BACT</name>
<dbReference type="Proteomes" id="UP000228964">
    <property type="component" value="Unassembled WGS sequence"/>
</dbReference>
<comment type="function">
    <text evidence="4 6">This protein binds to the 23S rRNA, and is important in its secondary structure. It is located near the subunit interface in the base of the L7/L12 stalk, and near the tRNA binding site of the peptidyltransferase center.</text>
</comment>
<proteinExistence type="inferred from homology"/>
<dbReference type="Gene3D" id="3.90.930.12">
    <property type="entry name" value="Ribosomal protein L6, alpha-beta domain"/>
    <property type="match status" value="2"/>
</dbReference>
<dbReference type="InterPro" id="IPR002358">
    <property type="entry name" value="Ribosomal_uL6_CS"/>
</dbReference>
<dbReference type="InterPro" id="IPR019906">
    <property type="entry name" value="Ribosomal_uL6_bac-type"/>
</dbReference>
<comment type="caution">
    <text evidence="8">The sequence shown here is derived from an EMBL/GenBank/DDBJ whole genome shotgun (WGS) entry which is preliminary data.</text>
</comment>
<sequence length="179" mass="19688">MSRLGKMPIELTKGTQAKVEGDFLVIKGPKGELREKIHQLINIAITDQEIKVMPRGEGKQQRALWGLWRSLIKNMVIGVTIGYQKKLEINGIGFKAAVSGNKLTLNVGFSHPVIYELPAGVTAKIEANTIILSGFDKQLVGEVAAQIRKIKKPEPYKGKGIKYSDEVIRRKAGKTAVKA</sequence>
<comment type="subunit">
    <text evidence="4">Part of the 50S ribosomal subunit.</text>
</comment>
<dbReference type="FunFam" id="3.90.930.12:FF:000001">
    <property type="entry name" value="50S ribosomal protein L6"/>
    <property type="match status" value="1"/>
</dbReference>
<reference evidence="9" key="1">
    <citation type="submission" date="2017-09" db="EMBL/GenBank/DDBJ databases">
        <title>Depth-based differentiation of microbial function through sediment-hosted aquifers and enrichment of novel symbionts in the deep terrestrial subsurface.</title>
        <authorList>
            <person name="Probst A.J."/>
            <person name="Ladd B."/>
            <person name="Jarett J.K."/>
            <person name="Geller-Mcgrath D.E."/>
            <person name="Sieber C.M.K."/>
            <person name="Emerson J.B."/>
            <person name="Anantharaman K."/>
            <person name="Thomas B.C."/>
            <person name="Malmstrom R."/>
            <person name="Stieglmeier M."/>
            <person name="Klingl A."/>
            <person name="Woyke T."/>
            <person name="Ryan C.M."/>
            <person name="Banfield J.F."/>
        </authorList>
    </citation>
    <scope>NUCLEOTIDE SEQUENCE [LARGE SCALE GENOMIC DNA]</scope>
</reference>
<dbReference type="GO" id="GO:0019843">
    <property type="term" value="F:rRNA binding"/>
    <property type="evidence" value="ECO:0007669"/>
    <property type="project" value="UniProtKB-UniRule"/>
</dbReference>
<dbReference type="SUPFAM" id="SSF56053">
    <property type="entry name" value="Ribosomal protein L6"/>
    <property type="match status" value="2"/>
</dbReference>
<dbReference type="GO" id="GO:0002181">
    <property type="term" value="P:cytoplasmic translation"/>
    <property type="evidence" value="ECO:0007669"/>
    <property type="project" value="TreeGrafter"/>
</dbReference>
<keyword evidence="4 6" id="KW-0699">rRNA-binding</keyword>
<dbReference type="PANTHER" id="PTHR11655">
    <property type="entry name" value="60S/50S RIBOSOMAL PROTEIN L6/L9"/>
    <property type="match status" value="1"/>
</dbReference>
<dbReference type="GO" id="GO:0003735">
    <property type="term" value="F:structural constituent of ribosome"/>
    <property type="evidence" value="ECO:0007669"/>
    <property type="project" value="UniProtKB-UniRule"/>
</dbReference>
<dbReference type="PRINTS" id="PR00059">
    <property type="entry name" value="RIBOSOMALL6"/>
</dbReference>
<dbReference type="PANTHER" id="PTHR11655:SF14">
    <property type="entry name" value="LARGE RIBOSOMAL SUBUNIT PROTEIN UL6M"/>
    <property type="match status" value="1"/>
</dbReference>
<dbReference type="InterPro" id="IPR036789">
    <property type="entry name" value="Ribosomal_uL6-like_a/b-dom_sf"/>
</dbReference>
<keyword evidence="4 6" id="KW-0694">RNA-binding</keyword>
<dbReference type="PROSITE" id="PS00525">
    <property type="entry name" value="RIBOSOMAL_L6_1"/>
    <property type="match status" value="1"/>
</dbReference>
<protein>
    <recommendedName>
        <fullName evidence="4">Large ribosomal subunit protein uL6</fullName>
    </recommendedName>
</protein>
<evidence type="ECO:0000256" key="4">
    <source>
        <dbReference type="HAMAP-Rule" id="MF_01365"/>
    </source>
</evidence>
<dbReference type="EMBL" id="PFAO01000036">
    <property type="protein sequence ID" value="PIT95296.1"/>
    <property type="molecule type" value="Genomic_DNA"/>
</dbReference>
<evidence type="ECO:0000256" key="3">
    <source>
        <dbReference type="ARBA" id="ARBA00023274"/>
    </source>
</evidence>
<evidence type="ECO:0000256" key="1">
    <source>
        <dbReference type="ARBA" id="ARBA00009356"/>
    </source>
</evidence>
<feature type="domain" description="Large ribosomal subunit protein uL6 alpha-beta" evidence="7">
    <location>
        <begin position="91"/>
        <end position="163"/>
    </location>
</feature>
<feature type="domain" description="Large ribosomal subunit protein uL6 alpha-beta" evidence="7">
    <location>
        <begin position="13"/>
        <end position="80"/>
    </location>
</feature>
<keyword evidence="2 4" id="KW-0689">Ribosomal protein</keyword>
<comment type="similarity">
    <text evidence="1 4 5">Belongs to the universal ribosomal protein uL6 family.</text>
</comment>
<organism evidence="8 9">
    <name type="scientific">Candidatus Falkowbacteria bacterium CG10_big_fil_rev_8_21_14_0_10_38_22</name>
    <dbReference type="NCBI Taxonomy" id="1974564"/>
    <lineage>
        <taxon>Bacteria</taxon>
        <taxon>Candidatus Falkowiibacteriota</taxon>
    </lineage>
</organism>